<dbReference type="Pfam" id="PF03140">
    <property type="entry name" value="DUF247"/>
    <property type="match status" value="2"/>
</dbReference>
<keyword evidence="2" id="KW-1133">Transmembrane helix</keyword>
<proteinExistence type="predicted"/>
<organism evidence="3">
    <name type="scientific">Rhododendron williamsianum</name>
    <dbReference type="NCBI Taxonomy" id="262921"/>
    <lineage>
        <taxon>Eukaryota</taxon>
        <taxon>Viridiplantae</taxon>
        <taxon>Streptophyta</taxon>
        <taxon>Embryophyta</taxon>
        <taxon>Tracheophyta</taxon>
        <taxon>Spermatophyta</taxon>
        <taxon>Magnoliopsida</taxon>
        <taxon>eudicotyledons</taxon>
        <taxon>Gunneridae</taxon>
        <taxon>Pentapetalae</taxon>
        <taxon>asterids</taxon>
        <taxon>Ericales</taxon>
        <taxon>Ericaceae</taxon>
        <taxon>Ericoideae</taxon>
        <taxon>Rhodoreae</taxon>
        <taxon>Rhododendron</taxon>
    </lineage>
</organism>
<accession>A0A6A4KP35</accession>
<dbReference type="PANTHER" id="PTHR31170">
    <property type="entry name" value="BNAC04G53230D PROTEIN"/>
    <property type="match status" value="1"/>
</dbReference>
<feature type="non-terminal residue" evidence="3">
    <location>
        <position position="1"/>
    </location>
</feature>
<feature type="transmembrane region" description="Helical" evidence="2">
    <location>
        <begin position="348"/>
        <end position="370"/>
    </location>
</feature>
<gene>
    <name evidence="3" type="ORF">C3L33_22918</name>
</gene>
<feature type="region of interest" description="Disordered" evidence="1">
    <location>
        <begin position="1"/>
        <end position="20"/>
    </location>
</feature>
<keyword evidence="2" id="KW-0812">Transmembrane</keyword>
<keyword evidence="2" id="KW-0472">Membrane</keyword>
<evidence type="ECO:0000313" key="3">
    <source>
        <dbReference type="EMBL" id="KAE9445181.1"/>
    </source>
</evidence>
<sequence length="381" mass="43461">MAAQRMSLREAIEGSNSSQLPAVDNHCHSVSIEIKEGGESSCCSHSSNNWLNSIMEEGNKYLRSSLQKPKIQTVQPYLREVETNKKSYDPKVVSIGPCHHGKPELQPIERLKIPMVRLFVEKREVKIDELYEEVVKVASDARKCYAEGLTEKFNDEEFTHMMFLDGEEMITAFIKRKRGEPPDEKDKDDDEPVHLLELVRRQFIDPKAFGIGSVISSSWFTRRSAKDFKTIGIQCKPSRTCQFTDIEFKSKFSYGILTLPKIIIDDTTKSMLLNLVAYESCPDNANDMGVTSYICFMDWIIDQDEDVKELSPHAYLQVKSGIEKHHRISWKSWIAECHHSYFSRPWTCIAVAAAILVITLSVAQTVLAAYQTYLTAHPPKD</sequence>
<protein>
    <submittedName>
        <fullName evidence="3">Uncharacterized protein</fullName>
    </submittedName>
</protein>
<dbReference type="PANTHER" id="PTHR31170:SF25">
    <property type="entry name" value="BNAA09G04570D PROTEIN"/>
    <property type="match status" value="1"/>
</dbReference>
<comment type="caution">
    <text evidence="3">The sequence shown here is derived from an EMBL/GenBank/DDBJ whole genome shotgun (WGS) entry which is preliminary data.</text>
</comment>
<dbReference type="EMBL" id="QEFC01004429">
    <property type="protein sequence ID" value="KAE9445181.1"/>
    <property type="molecule type" value="Genomic_DNA"/>
</dbReference>
<dbReference type="AlphaFoldDB" id="A0A6A4KP35"/>
<name>A0A6A4KP35_9ERIC</name>
<evidence type="ECO:0000256" key="1">
    <source>
        <dbReference type="SAM" id="MobiDB-lite"/>
    </source>
</evidence>
<reference evidence="3" key="1">
    <citation type="journal article" date="2019" name="Genome Biol. Evol.">
        <title>The Rhododendron genome and chromosomal organization provide insight into shared whole-genome duplications across the heath family (Ericaceae).</title>
        <authorList>
            <person name="Soza V.L."/>
            <person name="Lindsley D."/>
            <person name="Waalkes A."/>
            <person name="Ramage E."/>
            <person name="Patwardhan R.P."/>
            <person name="Burton J.N."/>
            <person name="Adey A."/>
            <person name="Kumar A."/>
            <person name="Qiu R."/>
            <person name="Shendure J."/>
            <person name="Hall B."/>
        </authorList>
    </citation>
    <scope>NUCLEOTIDE SEQUENCE</scope>
    <source>
        <strain evidence="3">RSF 1966-606</strain>
    </source>
</reference>
<dbReference type="OrthoDB" id="1849062at2759"/>
<dbReference type="InterPro" id="IPR004158">
    <property type="entry name" value="DUF247_pln"/>
</dbReference>
<evidence type="ECO:0000256" key="2">
    <source>
        <dbReference type="SAM" id="Phobius"/>
    </source>
</evidence>